<reference evidence="1" key="1">
    <citation type="submission" date="2009-09" db="EMBL/GenBank/DDBJ databases">
        <authorList>
            <person name="Weinstock G."/>
            <person name="Sodergren E."/>
            <person name="Clifton S."/>
            <person name="Fulton L."/>
            <person name="Fulton B."/>
            <person name="Courtney L."/>
            <person name="Fronick C."/>
            <person name="Harrison M."/>
            <person name="Strong C."/>
            <person name="Farmer C."/>
            <person name="Delahaunty K."/>
            <person name="Markovic C."/>
            <person name="Hall O."/>
            <person name="Minx P."/>
            <person name="Tomlinson C."/>
            <person name="Mitreva M."/>
            <person name="Nelson J."/>
            <person name="Hou S."/>
            <person name="Wollam A."/>
            <person name="Pepin K.H."/>
            <person name="Johnson M."/>
            <person name="Bhonagiri V."/>
            <person name="Nash W.E."/>
            <person name="Warren W."/>
            <person name="Chinwalla A."/>
            <person name="Mardis E.R."/>
            <person name="Wilson R.K."/>
        </authorList>
    </citation>
    <scope>NUCLEOTIDE SEQUENCE [LARGE SCALE GENOMIC DNA]</scope>
    <source>
        <strain evidence="1">ATCC 51259</strain>
    </source>
</reference>
<evidence type="ECO:0000313" key="1">
    <source>
        <dbReference type="EMBL" id="EEX72721.1"/>
    </source>
</evidence>
<dbReference type="eggNOG" id="ENOG5030YXA">
    <property type="taxonomic scope" value="Bacteria"/>
</dbReference>
<proteinExistence type="predicted"/>
<dbReference type="STRING" id="626522.GCWU000325_00383"/>
<sequence length="40" mass="4589">MSVTNFINEENLTMIQGVNGILLHQEGWMIQRAQKEESAK</sequence>
<protein>
    <submittedName>
        <fullName evidence="1">Uncharacterized protein</fullName>
    </submittedName>
</protein>
<dbReference type="EMBL" id="ACIJ02000007">
    <property type="protein sequence ID" value="EEX72721.1"/>
    <property type="molecule type" value="Genomic_DNA"/>
</dbReference>
<gene>
    <name evidence="1" type="ORF">GCWU000325_00383</name>
</gene>
<accession>C9LDW0</accession>
<comment type="caution">
    <text evidence="1">The sequence shown here is derived from an EMBL/GenBank/DDBJ whole genome shotgun (WGS) entry which is preliminary data.</text>
</comment>
<evidence type="ECO:0000313" key="2">
    <source>
        <dbReference type="Proteomes" id="UP000003460"/>
    </source>
</evidence>
<dbReference type="AlphaFoldDB" id="C9LDW0"/>
<dbReference type="HOGENOM" id="CLU_210769_0_0_10"/>
<dbReference type="Proteomes" id="UP000003460">
    <property type="component" value="Unassembled WGS sequence"/>
</dbReference>
<name>C9LDW0_9BACT</name>
<keyword evidence="2" id="KW-1185">Reference proteome</keyword>
<organism evidence="1 2">
    <name type="scientific">Alloprevotella tannerae ATCC 51259</name>
    <dbReference type="NCBI Taxonomy" id="626522"/>
    <lineage>
        <taxon>Bacteria</taxon>
        <taxon>Pseudomonadati</taxon>
        <taxon>Bacteroidota</taxon>
        <taxon>Bacteroidia</taxon>
        <taxon>Bacteroidales</taxon>
        <taxon>Prevotellaceae</taxon>
        <taxon>Alloprevotella</taxon>
    </lineage>
</organism>